<dbReference type="EMBL" id="ANIZ01003184">
    <property type="protein sequence ID" value="ETI35173.1"/>
    <property type="molecule type" value="Genomic_DNA"/>
</dbReference>
<reference evidence="1 2" key="1">
    <citation type="submission" date="2013-11" db="EMBL/GenBank/DDBJ databases">
        <title>The Genome Sequence of Phytophthora parasitica P1569.</title>
        <authorList>
            <consortium name="The Broad Institute Genomics Platform"/>
            <person name="Russ C."/>
            <person name="Tyler B."/>
            <person name="Panabieres F."/>
            <person name="Shan W."/>
            <person name="Tripathy S."/>
            <person name="Grunwald N."/>
            <person name="Machado M."/>
            <person name="Johnson C.S."/>
            <person name="Arredondo F."/>
            <person name="Hong C."/>
            <person name="Coffey M."/>
            <person name="Young S.K."/>
            <person name="Zeng Q."/>
            <person name="Gargeya S."/>
            <person name="Fitzgerald M."/>
            <person name="Abouelleil A."/>
            <person name="Alvarado L."/>
            <person name="Chapman S.B."/>
            <person name="Gainer-Dewar J."/>
            <person name="Goldberg J."/>
            <person name="Griggs A."/>
            <person name="Gujja S."/>
            <person name="Hansen M."/>
            <person name="Howarth C."/>
            <person name="Imamovic A."/>
            <person name="Ireland A."/>
            <person name="Larimer J."/>
            <person name="McCowan C."/>
            <person name="Murphy C."/>
            <person name="Pearson M."/>
            <person name="Poon T.W."/>
            <person name="Priest M."/>
            <person name="Roberts A."/>
            <person name="Saif S."/>
            <person name="Shea T."/>
            <person name="Sykes S."/>
            <person name="Wortman J."/>
            <person name="Nusbaum C."/>
            <person name="Birren B."/>
        </authorList>
    </citation>
    <scope>NUCLEOTIDE SEQUENCE [LARGE SCALE GENOMIC DNA]</scope>
    <source>
        <strain evidence="1 2">P1569</strain>
    </source>
</reference>
<evidence type="ECO:0000313" key="2">
    <source>
        <dbReference type="Proteomes" id="UP000018721"/>
    </source>
</evidence>
<keyword evidence="2" id="KW-1185">Reference proteome</keyword>
<proteinExistence type="predicted"/>
<organism evidence="1 2">
    <name type="scientific">Phytophthora nicotianae P1569</name>
    <dbReference type="NCBI Taxonomy" id="1317065"/>
    <lineage>
        <taxon>Eukaryota</taxon>
        <taxon>Sar</taxon>
        <taxon>Stramenopiles</taxon>
        <taxon>Oomycota</taxon>
        <taxon>Peronosporomycetes</taxon>
        <taxon>Peronosporales</taxon>
        <taxon>Peronosporaceae</taxon>
        <taxon>Phytophthora</taxon>
    </lineage>
</organism>
<evidence type="ECO:0000313" key="1">
    <source>
        <dbReference type="EMBL" id="ETI35173.1"/>
    </source>
</evidence>
<dbReference type="AlphaFoldDB" id="V9E9F5"/>
<protein>
    <submittedName>
        <fullName evidence="1">Uncharacterized protein</fullName>
    </submittedName>
</protein>
<comment type="caution">
    <text evidence="1">The sequence shown here is derived from an EMBL/GenBank/DDBJ whole genome shotgun (WGS) entry which is preliminary data.</text>
</comment>
<name>V9E9F5_PHYNI</name>
<dbReference type="Proteomes" id="UP000018721">
    <property type="component" value="Unassembled WGS sequence"/>
</dbReference>
<dbReference type="HOGENOM" id="CLU_3091497_0_0_1"/>
<gene>
    <name evidence="1" type="ORF">F443_18437</name>
</gene>
<accession>V9E9F5</accession>
<sequence>MAHGIASSTTSLNLYVQIGVSPSKLRVLDICTLVSDENKLLGGMVSTGKNAL</sequence>